<keyword evidence="1" id="KW-0812">Transmembrane</keyword>
<dbReference type="AlphaFoldDB" id="C0PBR9"/>
<keyword evidence="1" id="KW-1133">Transmembrane helix</keyword>
<organism evidence="2">
    <name type="scientific">Zea mays</name>
    <name type="common">Maize</name>
    <dbReference type="NCBI Taxonomy" id="4577"/>
    <lineage>
        <taxon>Eukaryota</taxon>
        <taxon>Viridiplantae</taxon>
        <taxon>Streptophyta</taxon>
        <taxon>Embryophyta</taxon>
        <taxon>Tracheophyta</taxon>
        <taxon>Spermatophyta</taxon>
        <taxon>Magnoliopsida</taxon>
        <taxon>Liliopsida</taxon>
        <taxon>Poales</taxon>
        <taxon>Poaceae</taxon>
        <taxon>PACMAD clade</taxon>
        <taxon>Panicoideae</taxon>
        <taxon>Andropogonodae</taxon>
        <taxon>Andropogoneae</taxon>
        <taxon>Tripsacinae</taxon>
        <taxon>Zea</taxon>
    </lineage>
</organism>
<reference evidence="2" key="1">
    <citation type="journal article" date="2009" name="PLoS Genet.">
        <title>Sequencing, mapping, and analysis of 27,455 maize full-length cDNAs.</title>
        <authorList>
            <person name="Soderlund C."/>
            <person name="Descour A."/>
            <person name="Kudrna D."/>
            <person name="Bomhoff M."/>
            <person name="Boyd L."/>
            <person name="Currie J."/>
            <person name="Angelova A."/>
            <person name="Collura K."/>
            <person name="Wissotski M."/>
            <person name="Ashley E."/>
            <person name="Morrow D."/>
            <person name="Fernandes J."/>
            <person name="Walbot V."/>
            <person name="Yu Y."/>
        </authorList>
    </citation>
    <scope>NUCLEOTIDE SEQUENCE</scope>
    <source>
        <strain evidence="2">B73</strain>
    </source>
</reference>
<protein>
    <submittedName>
        <fullName evidence="2">Uncharacterized protein</fullName>
    </submittedName>
</protein>
<accession>C0PBR9</accession>
<proteinExistence type="evidence at transcript level"/>
<keyword evidence="1" id="KW-0472">Membrane</keyword>
<name>C0PBR9_MAIZE</name>
<sequence length="215" mass="22621">MRRATVPCNRAQYPARRQHARARVSVSLAGGIGGGGGWLVAVLLLLVLILLLLLLLLRLLVLVSEGGGGERAADPDVGLEVDLVALVPVEAHLDDGHPEHDLLAAHPGHALHPAVLHVRGDLGVVAHPRARAAEVVLVGGLLPHPHEPGLAHPAALLQPPQRHHAAREAQRLEHLLGVREAGLRARDDLRALALLVAAGRRGLRGHGEGSHRAAS</sequence>
<reference evidence="2" key="2">
    <citation type="submission" date="2012-06" db="EMBL/GenBank/DDBJ databases">
        <authorList>
            <person name="Yu Y."/>
            <person name="Currie J."/>
            <person name="Lomeli R."/>
            <person name="Angelova A."/>
            <person name="Collura K."/>
            <person name="Wissotski M."/>
            <person name="Campos D."/>
            <person name="Kudrna D."/>
            <person name="Golser W."/>
            <person name="Ashely E."/>
            <person name="Descour A."/>
            <person name="Fernandes J."/>
            <person name="Soderlund C."/>
            <person name="Walbot V."/>
        </authorList>
    </citation>
    <scope>NUCLEOTIDE SEQUENCE</scope>
    <source>
        <strain evidence="2">B73</strain>
    </source>
</reference>
<evidence type="ECO:0000256" key="1">
    <source>
        <dbReference type="SAM" id="Phobius"/>
    </source>
</evidence>
<evidence type="ECO:0000313" key="2">
    <source>
        <dbReference type="EMBL" id="ACN31614.1"/>
    </source>
</evidence>
<feature type="transmembrane region" description="Helical" evidence="1">
    <location>
        <begin position="38"/>
        <end position="61"/>
    </location>
</feature>
<dbReference type="EMBL" id="BT065738">
    <property type="protein sequence ID" value="ACN31614.1"/>
    <property type="molecule type" value="mRNA"/>
</dbReference>